<feature type="coiled-coil region" evidence="1">
    <location>
        <begin position="107"/>
        <end position="134"/>
    </location>
</feature>
<evidence type="ECO:0000313" key="3">
    <source>
        <dbReference type="Proteomes" id="UP000319438"/>
    </source>
</evidence>
<dbReference type="Proteomes" id="UP000319438">
    <property type="component" value="Segment"/>
</dbReference>
<organism evidence="2 3">
    <name type="scientific">Port-miou virus</name>
    <dbReference type="NCBI Taxonomy" id="1733873"/>
    <lineage>
        <taxon>Viruses</taxon>
        <taxon>Varidnaviria</taxon>
        <taxon>Bamfordvirae</taxon>
        <taxon>Nucleocytoviricota</taxon>
        <taxon>Megaviricetes</taxon>
        <taxon>Pimascovirales</taxon>
        <taxon>Pimascovirales incertae sedis</taxon>
        <taxon>Marseilleviridae</taxon>
        <taxon>Losannavirus</taxon>
        <taxon>Losannavirus lausannense</taxon>
        <taxon>Lausannevirus</taxon>
    </lineage>
</organism>
<accession>A0A0N7G2C9</accession>
<keyword evidence="1" id="KW-0175">Coiled coil</keyword>
<evidence type="ECO:0000256" key="1">
    <source>
        <dbReference type="SAM" id="Coils"/>
    </source>
</evidence>
<dbReference type="EMBL" id="KT428292">
    <property type="protein sequence ID" value="ALH06776.1"/>
    <property type="molecule type" value="Genomic_DNA"/>
</dbReference>
<proteinExistence type="predicted"/>
<gene>
    <name evidence="2" type="ORF">PMV_078</name>
</gene>
<protein>
    <submittedName>
        <fullName evidence="2">Uncharacterized protein</fullName>
    </submittedName>
</protein>
<evidence type="ECO:0000313" key="2">
    <source>
        <dbReference type="EMBL" id="ALH06776.1"/>
    </source>
</evidence>
<reference evidence="2" key="1">
    <citation type="journal article" date="2015" name="Genome Announc.">
        <title>Complete Genome Sequence of a New Member of the Marseilleviridae Recovered from the Brackish Submarine Spring in the Cassis Port-Miou Calanque, France.</title>
        <authorList>
            <person name="Doutre G."/>
            <person name="Arfib B."/>
            <person name="Rochette P."/>
            <person name="Claverie J.M."/>
            <person name="Bonin P."/>
            <person name="Abergel C."/>
        </authorList>
    </citation>
    <scope>NUCLEOTIDE SEQUENCE [LARGE SCALE GENOMIC DNA]</scope>
    <source>
        <strain evidence="2">1</strain>
    </source>
</reference>
<sequence length="151" mass="17834">MESEILPVVQDILETKYAVSKDDYKVTLDAPNDRHLLRFGVIKETSFRVSLKEYDRHICTWTELHSKDGNVIYYLERDVRKKENTVALLDVIIGDNESVKKYQRETLLKLRERNSFLEQENEKLRQKNRKMRYAPGGKGYEKTKGHFIGLI</sequence>
<name>A0A0N7G2C9_9VIRU</name>